<name>A0A1L8SSX9_9ENTE</name>
<comment type="caution">
    <text evidence="1">The sequence shown here is derived from an EMBL/GenBank/DDBJ whole genome shotgun (WGS) entry which is preliminary data.</text>
</comment>
<dbReference type="Proteomes" id="UP000183700">
    <property type="component" value="Unassembled WGS sequence"/>
</dbReference>
<dbReference type="OrthoDB" id="2187133at2"/>
<dbReference type="AlphaFoldDB" id="A0A1L8SSX9"/>
<keyword evidence="2" id="KW-1185">Reference proteome</keyword>
<proteinExistence type="predicted"/>
<dbReference type="RefSeq" id="WP_071862857.1">
    <property type="nucleotide sequence ID" value="NZ_CAURXW010000011.1"/>
</dbReference>
<accession>A0A1L8SSX9</accession>
<evidence type="ECO:0000313" key="1">
    <source>
        <dbReference type="EMBL" id="OJG35078.1"/>
    </source>
</evidence>
<evidence type="ECO:0000313" key="2">
    <source>
        <dbReference type="Proteomes" id="UP000183700"/>
    </source>
</evidence>
<protein>
    <submittedName>
        <fullName evidence="1">Uncharacterized protein</fullName>
    </submittedName>
</protein>
<reference evidence="1 2" key="1">
    <citation type="submission" date="2014-12" db="EMBL/GenBank/DDBJ databases">
        <title>Draft genome sequences of 29 type strains of Enterococci.</title>
        <authorList>
            <person name="Zhong Z."/>
            <person name="Sun Z."/>
            <person name="Liu W."/>
            <person name="Zhang W."/>
            <person name="Zhang H."/>
        </authorList>
    </citation>
    <scope>NUCLEOTIDE SEQUENCE [LARGE SCALE GENOMIC DNA]</scope>
    <source>
        <strain evidence="1 2">DSM 22802</strain>
    </source>
</reference>
<sequence>MNKEAVIIGESYECRKTDFARPIIGEVLRKEDGGCVVNVERFYGLDVDKIDQVEGQVLIKYSEVTGIVTNNRFFS</sequence>
<gene>
    <name evidence="1" type="ORF">RV00_GL003097</name>
</gene>
<organism evidence="1 2">
    <name type="scientific">Enterococcus devriesei</name>
    <dbReference type="NCBI Taxonomy" id="319970"/>
    <lineage>
        <taxon>Bacteria</taxon>
        <taxon>Bacillati</taxon>
        <taxon>Bacillota</taxon>
        <taxon>Bacilli</taxon>
        <taxon>Lactobacillales</taxon>
        <taxon>Enterococcaceae</taxon>
        <taxon>Enterococcus</taxon>
    </lineage>
</organism>
<dbReference type="EMBL" id="JXKM01000009">
    <property type="protein sequence ID" value="OJG35078.1"/>
    <property type="molecule type" value="Genomic_DNA"/>
</dbReference>